<accession>A0A0C1FY68</accession>
<organism evidence="1 2">
    <name type="scientific">Pedobacter kyungheensis</name>
    <dbReference type="NCBI Taxonomy" id="1069985"/>
    <lineage>
        <taxon>Bacteria</taxon>
        <taxon>Pseudomonadati</taxon>
        <taxon>Bacteroidota</taxon>
        <taxon>Sphingobacteriia</taxon>
        <taxon>Sphingobacteriales</taxon>
        <taxon>Sphingobacteriaceae</taxon>
        <taxon>Pedobacter</taxon>
    </lineage>
</organism>
<proteinExistence type="predicted"/>
<dbReference type="Proteomes" id="UP000031246">
    <property type="component" value="Unassembled WGS sequence"/>
</dbReference>
<dbReference type="EMBL" id="JSYN01000002">
    <property type="protein sequence ID" value="KIA96773.1"/>
    <property type="molecule type" value="Genomic_DNA"/>
</dbReference>
<reference evidence="1 2" key="1">
    <citation type="submission" date="2014-10" db="EMBL/GenBank/DDBJ databases">
        <title>Pedobacter Kyungheensis.</title>
        <authorList>
            <person name="Anderson B.M."/>
            <person name="Newman J.D."/>
        </authorList>
    </citation>
    <scope>NUCLEOTIDE SEQUENCE [LARGE SCALE GENOMIC DNA]</scope>
    <source>
        <strain evidence="1 2">KACC 16221</strain>
    </source>
</reference>
<comment type="caution">
    <text evidence="1">The sequence shown here is derived from an EMBL/GenBank/DDBJ whole genome shotgun (WGS) entry which is preliminary data.</text>
</comment>
<evidence type="ECO:0000313" key="2">
    <source>
        <dbReference type="Proteomes" id="UP000031246"/>
    </source>
</evidence>
<dbReference type="OrthoDB" id="773214at2"/>
<keyword evidence="2" id="KW-1185">Reference proteome</keyword>
<name>A0A0C1FY68_9SPHI</name>
<sequence length="66" mass="7758">MNTLTIELTNQKAYKLLKELEELNLIKVIKNNNKTSTLRGKIKSQMDEKAIDNQLNDLRGEWQRDI</sequence>
<gene>
    <name evidence="1" type="ORF">OC25_02770</name>
</gene>
<protein>
    <submittedName>
        <fullName evidence="1">Uncharacterized protein</fullName>
    </submittedName>
</protein>
<dbReference type="AlphaFoldDB" id="A0A0C1FY68"/>
<evidence type="ECO:0000313" key="1">
    <source>
        <dbReference type="EMBL" id="KIA96773.1"/>
    </source>
</evidence>